<dbReference type="PATRIC" id="fig|765913.3.peg.485"/>
<reference evidence="1 2" key="1">
    <citation type="submission" date="2011-06" db="EMBL/GenBank/DDBJ databases">
        <title>The draft genome of Thiorhodococcus drewsii AZ1.</title>
        <authorList>
            <consortium name="US DOE Joint Genome Institute (JGI-PGF)"/>
            <person name="Lucas S."/>
            <person name="Han J."/>
            <person name="Lapidus A."/>
            <person name="Cheng J.-F."/>
            <person name="Goodwin L."/>
            <person name="Pitluck S."/>
            <person name="Peters L."/>
            <person name="Land M.L."/>
            <person name="Hauser L."/>
            <person name="Vogl K."/>
            <person name="Liu Z."/>
            <person name="Imhoff J."/>
            <person name="Thiel V."/>
            <person name="Frigaard N.-U."/>
            <person name="Bryant D.A."/>
            <person name="Woyke T.J."/>
        </authorList>
    </citation>
    <scope>NUCLEOTIDE SEQUENCE [LARGE SCALE GENOMIC DNA]</scope>
    <source>
        <strain evidence="1 2">AZ1</strain>
    </source>
</reference>
<sequence length="151" mass="16617">MTQGKIADILQARGQLEEALRIRTEELPVYERLGDVRSKAVTQGKIADILQARGQLEEALRIRTEEELPVYERLGDVRELLVCRAKIALNLLARKAPDDRQPANILLCLALAEAQRLGLPEAGQIAQILNHFEMDCGGAPLQPSGTANADQ</sequence>
<accession>G2DW70</accession>
<dbReference type="EMBL" id="AFWT01000002">
    <property type="protein sequence ID" value="EGV33790.1"/>
    <property type="molecule type" value="Genomic_DNA"/>
</dbReference>
<comment type="caution">
    <text evidence="1">The sequence shown here is derived from an EMBL/GenBank/DDBJ whole genome shotgun (WGS) entry which is preliminary data.</text>
</comment>
<name>G2DW70_9GAMM</name>
<dbReference type="InterPro" id="IPR011990">
    <property type="entry name" value="TPR-like_helical_dom_sf"/>
</dbReference>
<keyword evidence="2" id="KW-1185">Reference proteome</keyword>
<protein>
    <recommendedName>
        <fullName evidence="3">Tetratricopeptide repeat protein</fullName>
    </recommendedName>
</protein>
<dbReference type="STRING" id="765913.ThidrDRAFT_0479"/>
<evidence type="ECO:0008006" key="3">
    <source>
        <dbReference type="Google" id="ProtNLM"/>
    </source>
</evidence>
<dbReference type="Pfam" id="PF13424">
    <property type="entry name" value="TPR_12"/>
    <property type="match status" value="1"/>
</dbReference>
<evidence type="ECO:0000313" key="2">
    <source>
        <dbReference type="Proteomes" id="UP000004200"/>
    </source>
</evidence>
<dbReference type="SUPFAM" id="SSF48452">
    <property type="entry name" value="TPR-like"/>
    <property type="match status" value="1"/>
</dbReference>
<proteinExistence type="predicted"/>
<dbReference type="AlphaFoldDB" id="G2DW70"/>
<dbReference type="Proteomes" id="UP000004200">
    <property type="component" value="Unassembled WGS sequence"/>
</dbReference>
<gene>
    <name evidence="1" type="ORF">ThidrDRAFT_0479</name>
</gene>
<dbReference type="Gene3D" id="1.25.40.10">
    <property type="entry name" value="Tetratricopeptide repeat domain"/>
    <property type="match status" value="1"/>
</dbReference>
<dbReference type="eggNOG" id="COG0457">
    <property type="taxonomic scope" value="Bacteria"/>
</dbReference>
<organism evidence="1 2">
    <name type="scientific">Thiorhodococcus drewsii AZ1</name>
    <dbReference type="NCBI Taxonomy" id="765913"/>
    <lineage>
        <taxon>Bacteria</taxon>
        <taxon>Pseudomonadati</taxon>
        <taxon>Pseudomonadota</taxon>
        <taxon>Gammaproteobacteria</taxon>
        <taxon>Chromatiales</taxon>
        <taxon>Chromatiaceae</taxon>
        <taxon>Thiorhodococcus</taxon>
    </lineage>
</organism>
<evidence type="ECO:0000313" key="1">
    <source>
        <dbReference type="EMBL" id="EGV33790.1"/>
    </source>
</evidence>